<reference key="1">
    <citation type="submission" date="2010-09" db="EMBL/GenBank/DDBJ databases">
        <authorList>
            <person name="Roh H."/>
            <person name="Ko H.-J."/>
            <person name="Kim D."/>
            <person name="Choi D.G."/>
            <person name="Park S."/>
            <person name="Kim S."/>
            <person name="Kim K.H."/>
            <person name="Chang I.S."/>
            <person name="Choi I.-G."/>
        </authorList>
    </citation>
    <scope>NUCLEOTIDE SEQUENCE</scope>
    <source>
        <strain>KIST612</strain>
    </source>
</reference>
<dbReference type="AlphaFoldDB" id="E3GEI4"/>
<proteinExistence type="predicted"/>
<protein>
    <submittedName>
        <fullName evidence="1">Uncharacterized protein</fullName>
    </submittedName>
</protein>
<dbReference type="HOGENOM" id="CLU_3289842_0_0_9"/>
<keyword evidence="2" id="KW-1185">Reference proteome</keyword>
<dbReference type="KEGG" id="elm:ELI_3001"/>
<gene>
    <name evidence="1" type="ordered locus">ELI_3001</name>
</gene>
<evidence type="ECO:0000313" key="1">
    <source>
        <dbReference type="EMBL" id="ADO37970.1"/>
    </source>
</evidence>
<dbReference type="Proteomes" id="UP000006873">
    <property type="component" value="Chromosome"/>
</dbReference>
<organism evidence="1 2">
    <name type="scientific">Eubacterium callanderi</name>
    <dbReference type="NCBI Taxonomy" id="53442"/>
    <lineage>
        <taxon>Bacteria</taxon>
        <taxon>Bacillati</taxon>
        <taxon>Bacillota</taxon>
        <taxon>Clostridia</taxon>
        <taxon>Eubacteriales</taxon>
        <taxon>Eubacteriaceae</taxon>
        <taxon>Eubacterium</taxon>
    </lineage>
</organism>
<accession>E3GEI4</accession>
<name>E3GEI4_9FIRM</name>
<sequence length="40" mass="4518">MSVIGTSLYAVQYNQKSSKMQEEALQFKYDTTCQILSGII</sequence>
<reference evidence="1 2" key="2">
    <citation type="journal article" date="2011" name="J. Bacteriol.">
        <title>Complete genome sequence of a carbon monoxide-utilizing acetogen, Eubacterium limosum KIST612.</title>
        <authorList>
            <person name="Roh H."/>
            <person name="Ko H.J."/>
            <person name="Kim D."/>
            <person name="Choi D.G."/>
            <person name="Park S."/>
            <person name="Kim S."/>
            <person name="Chang I.S."/>
            <person name="Choi I.G."/>
        </authorList>
    </citation>
    <scope>NUCLEOTIDE SEQUENCE [LARGE SCALE GENOMIC DNA]</scope>
    <source>
        <strain evidence="1 2">KIST612</strain>
    </source>
</reference>
<dbReference type="EMBL" id="CP002273">
    <property type="protein sequence ID" value="ADO37970.1"/>
    <property type="molecule type" value="Genomic_DNA"/>
</dbReference>
<evidence type="ECO:0000313" key="2">
    <source>
        <dbReference type="Proteomes" id="UP000006873"/>
    </source>
</evidence>